<feature type="binding site" evidence="14">
    <location>
        <position position="86"/>
    </location>
    <ligand>
        <name>Zn(2+)</name>
        <dbReference type="ChEBI" id="CHEBI:29105"/>
        <note>catalytic</note>
    </ligand>
</feature>
<dbReference type="SUPFAM" id="SSF53927">
    <property type="entry name" value="Cytidine deaminase-like"/>
    <property type="match status" value="1"/>
</dbReference>
<protein>
    <recommendedName>
        <fullName evidence="5 15">Cytidine deaminase</fullName>
        <ecNumber evidence="4 15">3.5.4.5</ecNumber>
    </recommendedName>
    <alternativeName>
        <fullName evidence="9 15">Cytidine aminohydrolase</fullName>
    </alternativeName>
</protein>
<keyword evidence="18" id="KW-1185">Reference proteome</keyword>
<reference evidence="17 18" key="1">
    <citation type="submission" date="2009-01" db="EMBL/GenBank/DDBJ databases">
        <authorList>
            <person name="Fulton L."/>
            <person name="Clifton S."/>
            <person name="Fulton B."/>
            <person name="Xu J."/>
            <person name="Minx P."/>
            <person name="Pepin K.H."/>
            <person name="Johnson M."/>
            <person name="Bhonagiri V."/>
            <person name="Nash W.E."/>
            <person name="Mardis E.R."/>
            <person name="Wilson R.K."/>
        </authorList>
    </citation>
    <scope>NUCLEOTIDE SEQUENCE [LARGE SCALE GENOMIC DNA]</scope>
    <source>
        <strain evidence="18">DSM 10507 / JCM 14656 / S5a33</strain>
    </source>
</reference>
<evidence type="ECO:0000256" key="7">
    <source>
        <dbReference type="ARBA" id="ARBA00022801"/>
    </source>
</evidence>
<comment type="cofactor">
    <cofactor evidence="1 14 15">
        <name>Zn(2+)</name>
        <dbReference type="ChEBI" id="CHEBI:29105"/>
    </cofactor>
</comment>
<comment type="catalytic activity">
    <reaction evidence="11 15">
        <text>cytidine + H2O + H(+) = uridine + NH4(+)</text>
        <dbReference type="Rhea" id="RHEA:16069"/>
        <dbReference type="ChEBI" id="CHEBI:15377"/>
        <dbReference type="ChEBI" id="CHEBI:15378"/>
        <dbReference type="ChEBI" id="CHEBI:16704"/>
        <dbReference type="ChEBI" id="CHEBI:17562"/>
        <dbReference type="ChEBI" id="CHEBI:28938"/>
        <dbReference type="EC" id="3.5.4.5"/>
    </reaction>
</comment>
<feature type="binding site" evidence="13">
    <location>
        <begin position="40"/>
        <end position="46"/>
    </location>
    <ligand>
        <name>substrate</name>
    </ligand>
</feature>
<dbReference type="GO" id="GO:0008270">
    <property type="term" value="F:zinc ion binding"/>
    <property type="evidence" value="ECO:0007669"/>
    <property type="project" value="UniProtKB-UniRule"/>
</dbReference>
<comment type="similarity">
    <text evidence="3 15">Belongs to the cytidine and deoxycytidylate deaminase family.</text>
</comment>
<dbReference type="GO" id="GO:0055086">
    <property type="term" value="P:nucleobase-containing small molecule metabolic process"/>
    <property type="evidence" value="ECO:0007669"/>
    <property type="project" value="UniProtKB-ARBA"/>
</dbReference>
<evidence type="ECO:0000256" key="11">
    <source>
        <dbReference type="ARBA" id="ARBA00049558"/>
    </source>
</evidence>
<comment type="function">
    <text evidence="2 15">This enzyme scavenges exogenous and endogenous cytidine and 2'-deoxycytidine for UMP synthesis.</text>
</comment>
<dbReference type="PATRIC" id="fig|476272.21.peg.1509"/>
<dbReference type="PROSITE" id="PS51747">
    <property type="entry name" value="CYT_DCMP_DEAMINASES_2"/>
    <property type="match status" value="1"/>
</dbReference>
<feature type="binding site" evidence="14">
    <location>
        <position position="89"/>
    </location>
    <ligand>
        <name>Zn(2+)</name>
        <dbReference type="ChEBI" id="CHEBI:29105"/>
        <note>catalytic</note>
    </ligand>
</feature>
<feature type="binding site" evidence="14">
    <location>
        <position position="51"/>
    </location>
    <ligand>
        <name>Zn(2+)</name>
        <dbReference type="ChEBI" id="CHEBI:29105"/>
        <note>catalytic</note>
    </ligand>
</feature>
<dbReference type="RefSeq" id="WP_005949127.1">
    <property type="nucleotide sequence ID" value="NZ_CP136423.1"/>
</dbReference>
<evidence type="ECO:0000313" key="17">
    <source>
        <dbReference type="EMBL" id="EEG49009.1"/>
    </source>
</evidence>
<evidence type="ECO:0000256" key="6">
    <source>
        <dbReference type="ARBA" id="ARBA00022723"/>
    </source>
</evidence>
<dbReference type="Pfam" id="PF00383">
    <property type="entry name" value="dCMP_cyt_deam_1"/>
    <property type="match status" value="1"/>
</dbReference>
<dbReference type="InterPro" id="IPR006262">
    <property type="entry name" value="Cyt_deam_tetra"/>
</dbReference>
<dbReference type="NCBIfam" id="TIGR01354">
    <property type="entry name" value="cyt_deam_tetra"/>
    <property type="match status" value="1"/>
</dbReference>
<accession>C0CMJ5</accession>
<evidence type="ECO:0000256" key="3">
    <source>
        <dbReference type="ARBA" id="ARBA00006576"/>
    </source>
</evidence>
<keyword evidence="8 14" id="KW-0862">Zinc</keyword>
<dbReference type="PROSITE" id="PS00903">
    <property type="entry name" value="CYT_DCMP_DEAMINASES_1"/>
    <property type="match status" value="1"/>
</dbReference>
<dbReference type="InterPro" id="IPR016193">
    <property type="entry name" value="Cytidine_deaminase-like"/>
</dbReference>
<evidence type="ECO:0000256" key="5">
    <source>
        <dbReference type="ARBA" id="ARBA00018266"/>
    </source>
</evidence>
<dbReference type="HOGENOM" id="CLU_097262_2_2_9"/>
<dbReference type="GeneID" id="86820881"/>
<evidence type="ECO:0000256" key="13">
    <source>
        <dbReference type="PIRSR" id="PIRSR606262-2"/>
    </source>
</evidence>
<dbReference type="InterPro" id="IPR016192">
    <property type="entry name" value="APOBEC/CMP_deaminase_Zn-bd"/>
</dbReference>
<dbReference type="GO" id="GO:0005829">
    <property type="term" value="C:cytosol"/>
    <property type="evidence" value="ECO:0007669"/>
    <property type="project" value="TreeGrafter"/>
</dbReference>
<feature type="active site" description="Proton donor" evidence="12">
    <location>
        <position position="53"/>
    </location>
</feature>
<proteinExistence type="inferred from homology"/>
<evidence type="ECO:0000256" key="10">
    <source>
        <dbReference type="ARBA" id="ARBA00049252"/>
    </source>
</evidence>
<dbReference type="InterPro" id="IPR002125">
    <property type="entry name" value="CMP_dCMP_dom"/>
</dbReference>
<evidence type="ECO:0000256" key="4">
    <source>
        <dbReference type="ARBA" id="ARBA00012783"/>
    </source>
</evidence>
<keyword evidence="6 14" id="KW-0479">Metal-binding</keyword>
<keyword evidence="7 15" id="KW-0378">Hydrolase</keyword>
<dbReference type="EC" id="3.5.4.5" evidence="4 15"/>
<dbReference type="GO" id="GO:0042802">
    <property type="term" value="F:identical protein binding"/>
    <property type="evidence" value="ECO:0007669"/>
    <property type="project" value="UniProtKB-ARBA"/>
</dbReference>
<dbReference type="AlphaFoldDB" id="C0CMJ5"/>
<dbReference type="InterPro" id="IPR050202">
    <property type="entry name" value="Cyt/Deoxycyt_deaminase"/>
</dbReference>
<reference evidence="17 18" key="2">
    <citation type="submission" date="2009-02" db="EMBL/GenBank/DDBJ databases">
        <title>Draft genome sequence of Blautia hydrogenotrophica DSM 10507 (Ruminococcus hydrogenotrophicus DSM 10507).</title>
        <authorList>
            <person name="Sudarsanam P."/>
            <person name="Ley R."/>
            <person name="Guruge J."/>
            <person name="Turnbaugh P.J."/>
            <person name="Mahowald M."/>
            <person name="Liep D."/>
            <person name="Gordon J."/>
        </authorList>
    </citation>
    <scope>NUCLEOTIDE SEQUENCE [LARGE SCALE GENOMIC DNA]</scope>
    <source>
        <strain evidence="18">DSM 10507 / JCM 14656 / S5a33</strain>
    </source>
</reference>
<feature type="domain" description="CMP/dCMP-type deaminase" evidence="16">
    <location>
        <begin position="1"/>
        <end position="127"/>
    </location>
</feature>
<dbReference type="EMBL" id="ACBZ01000110">
    <property type="protein sequence ID" value="EEG49009.1"/>
    <property type="molecule type" value="Genomic_DNA"/>
</dbReference>
<dbReference type="FunFam" id="3.40.140.10:FF:000008">
    <property type="entry name" value="Cytidine deaminase"/>
    <property type="match status" value="1"/>
</dbReference>
<evidence type="ECO:0000256" key="12">
    <source>
        <dbReference type="PIRSR" id="PIRSR606262-1"/>
    </source>
</evidence>
<name>C0CMJ5_BLAHS</name>
<comment type="caution">
    <text evidence="17">The sequence shown here is derived from an EMBL/GenBank/DDBJ whole genome shotgun (WGS) entry which is preliminary data.</text>
</comment>
<comment type="catalytic activity">
    <reaction evidence="10 15">
        <text>2'-deoxycytidine + H2O + H(+) = 2'-deoxyuridine + NH4(+)</text>
        <dbReference type="Rhea" id="RHEA:13433"/>
        <dbReference type="ChEBI" id="CHEBI:15377"/>
        <dbReference type="ChEBI" id="CHEBI:15378"/>
        <dbReference type="ChEBI" id="CHEBI:15698"/>
        <dbReference type="ChEBI" id="CHEBI:16450"/>
        <dbReference type="ChEBI" id="CHEBI:28938"/>
        <dbReference type="EC" id="3.5.4.5"/>
    </reaction>
</comment>
<sequence>MKEILIKAYEAMENAYAPYSNYRVGACVKLADGEFIPGANVENAAYGSSMCAERNAVYGAYSRGYRKEDIEELAIVSEGRTLVTPCGACRQVLAELLDPDTPIYLMSDGVAKTTSIRELLPWAFGADSLE</sequence>
<evidence type="ECO:0000256" key="9">
    <source>
        <dbReference type="ARBA" id="ARBA00032005"/>
    </source>
</evidence>
<dbReference type="CDD" id="cd01283">
    <property type="entry name" value="cytidine_deaminase"/>
    <property type="match status" value="1"/>
</dbReference>
<dbReference type="GO" id="GO:0004126">
    <property type="term" value="F:cytidine deaminase activity"/>
    <property type="evidence" value="ECO:0007669"/>
    <property type="project" value="UniProtKB-UniRule"/>
</dbReference>
<dbReference type="eggNOG" id="COG0295">
    <property type="taxonomic scope" value="Bacteria"/>
</dbReference>
<evidence type="ECO:0000259" key="16">
    <source>
        <dbReference type="PROSITE" id="PS51747"/>
    </source>
</evidence>
<dbReference type="PANTHER" id="PTHR11644">
    <property type="entry name" value="CYTIDINE DEAMINASE"/>
    <property type="match status" value="1"/>
</dbReference>
<evidence type="ECO:0000313" key="18">
    <source>
        <dbReference type="Proteomes" id="UP000003100"/>
    </source>
</evidence>
<dbReference type="Proteomes" id="UP000003100">
    <property type="component" value="Unassembled WGS sequence"/>
</dbReference>
<evidence type="ECO:0000256" key="1">
    <source>
        <dbReference type="ARBA" id="ARBA00001947"/>
    </source>
</evidence>
<dbReference type="GO" id="GO:0072527">
    <property type="term" value="P:pyrimidine-containing compound metabolic process"/>
    <property type="evidence" value="ECO:0007669"/>
    <property type="project" value="UniProtKB-ARBA"/>
</dbReference>
<dbReference type="PANTHER" id="PTHR11644:SF2">
    <property type="entry name" value="CYTIDINE DEAMINASE"/>
    <property type="match status" value="1"/>
</dbReference>
<gene>
    <name evidence="17" type="ORF">RUMHYD_02080</name>
</gene>
<evidence type="ECO:0000256" key="15">
    <source>
        <dbReference type="RuleBase" id="RU364006"/>
    </source>
</evidence>
<dbReference type="NCBIfam" id="NF004064">
    <property type="entry name" value="PRK05578.1"/>
    <property type="match status" value="1"/>
</dbReference>
<evidence type="ECO:0000256" key="14">
    <source>
        <dbReference type="PIRSR" id="PIRSR606262-3"/>
    </source>
</evidence>
<evidence type="ECO:0000256" key="2">
    <source>
        <dbReference type="ARBA" id="ARBA00003949"/>
    </source>
</evidence>
<evidence type="ECO:0000256" key="8">
    <source>
        <dbReference type="ARBA" id="ARBA00022833"/>
    </source>
</evidence>
<dbReference type="Gene3D" id="3.40.140.10">
    <property type="entry name" value="Cytidine Deaminase, domain 2"/>
    <property type="match status" value="1"/>
</dbReference>
<organism evidence="17 18">
    <name type="scientific">Blautia hydrogenotrophica (strain DSM 10507 / JCM 14656 / S5a33)</name>
    <name type="common">Ruminococcus hydrogenotrophicus</name>
    <dbReference type="NCBI Taxonomy" id="476272"/>
    <lineage>
        <taxon>Bacteria</taxon>
        <taxon>Bacillati</taxon>
        <taxon>Bacillota</taxon>
        <taxon>Clostridia</taxon>
        <taxon>Lachnospirales</taxon>
        <taxon>Lachnospiraceae</taxon>
        <taxon>Blautia</taxon>
    </lineage>
</organism>